<dbReference type="AlphaFoldDB" id="A0A3N0DUP3"/>
<name>A0A3N0DUP3_9ACTN</name>
<keyword evidence="1" id="KW-0732">Signal</keyword>
<protein>
    <submittedName>
        <fullName evidence="2">Uncharacterized protein</fullName>
    </submittedName>
</protein>
<evidence type="ECO:0000313" key="3">
    <source>
        <dbReference type="Proteomes" id="UP000277094"/>
    </source>
</evidence>
<dbReference type="Proteomes" id="UP000277094">
    <property type="component" value="Unassembled WGS sequence"/>
</dbReference>
<proteinExistence type="predicted"/>
<feature type="chain" id="PRO_5018101745" evidence="1">
    <location>
        <begin position="27"/>
        <end position="202"/>
    </location>
</feature>
<keyword evidence="3" id="KW-1185">Reference proteome</keyword>
<evidence type="ECO:0000256" key="1">
    <source>
        <dbReference type="SAM" id="SignalP"/>
    </source>
</evidence>
<dbReference type="OrthoDB" id="3790986at2"/>
<organism evidence="2 3">
    <name type="scientific">Nocardioides marmorisolisilvae</name>
    <dbReference type="NCBI Taxonomy" id="1542737"/>
    <lineage>
        <taxon>Bacteria</taxon>
        <taxon>Bacillati</taxon>
        <taxon>Actinomycetota</taxon>
        <taxon>Actinomycetes</taxon>
        <taxon>Propionibacteriales</taxon>
        <taxon>Nocardioidaceae</taxon>
        <taxon>Nocardioides</taxon>
    </lineage>
</organism>
<dbReference type="EMBL" id="RJSG01000002">
    <property type="protein sequence ID" value="RNL79345.1"/>
    <property type="molecule type" value="Genomic_DNA"/>
</dbReference>
<sequence>MTSRSTLRAVLAAVASLTLLAGTASAAHADAFRHRDPTGDVLISTADENGPHYSHDSRRRLPDIQQFTVLHTRWTVSVATALRGLDAIDDAWSATVVTSKGDRFQVGRNVSTGSLDGFTPFVTASRNGYHFKCDGITATRTRSGVIAKIPTRCLGNPWKVRVGVQASSTYAECCPEVTGLDDALLNGAYTDRKPALSPWIAR</sequence>
<gene>
    <name evidence="2" type="ORF">EFL95_10145</name>
</gene>
<accession>A0A3N0DUP3</accession>
<comment type="caution">
    <text evidence="2">The sequence shown here is derived from an EMBL/GenBank/DDBJ whole genome shotgun (WGS) entry which is preliminary data.</text>
</comment>
<dbReference type="RefSeq" id="WP_123233847.1">
    <property type="nucleotide sequence ID" value="NZ_RJSG01000002.1"/>
</dbReference>
<reference evidence="2 3" key="1">
    <citation type="submission" date="2018-11" db="EMBL/GenBank/DDBJ databases">
        <authorList>
            <person name="Li F."/>
        </authorList>
    </citation>
    <scope>NUCLEOTIDE SEQUENCE [LARGE SCALE GENOMIC DNA]</scope>
    <source>
        <strain evidence="2 3">KIS18-7</strain>
    </source>
</reference>
<feature type="signal peptide" evidence="1">
    <location>
        <begin position="1"/>
        <end position="26"/>
    </location>
</feature>
<evidence type="ECO:0000313" key="2">
    <source>
        <dbReference type="EMBL" id="RNL79345.1"/>
    </source>
</evidence>